<organism evidence="2 3">
    <name type="scientific">Xenorhabdus bovienii str. puntauvense</name>
    <dbReference type="NCBI Taxonomy" id="1398201"/>
    <lineage>
        <taxon>Bacteria</taxon>
        <taxon>Pseudomonadati</taxon>
        <taxon>Pseudomonadota</taxon>
        <taxon>Gammaproteobacteria</taxon>
        <taxon>Enterobacterales</taxon>
        <taxon>Morganellaceae</taxon>
        <taxon>Xenorhabdus</taxon>
    </lineage>
</organism>
<keyword evidence="1" id="KW-0472">Membrane</keyword>
<dbReference type="Proteomes" id="UP000028511">
    <property type="component" value="Unassembled WGS sequence"/>
</dbReference>
<name>A0A077N7R6_XENBV</name>
<dbReference type="HOGENOM" id="CLU_139735_0_0_6"/>
<comment type="caution">
    <text evidence="2">The sequence shown here is derived from an EMBL/GenBank/DDBJ whole genome shotgun (WGS) entry which is preliminary data.</text>
</comment>
<feature type="transmembrane region" description="Helical" evidence="1">
    <location>
        <begin position="92"/>
        <end position="110"/>
    </location>
</feature>
<evidence type="ECO:0008006" key="4">
    <source>
        <dbReference type="Google" id="ProtNLM"/>
    </source>
</evidence>
<gene>
    <name evidence="2" type="ORF">XBP1_2990020</name>
</gene>
<dbReference type="RefSeq" id="WP_038218736.1">
    <property type="nucleotide sequence ID" value="NZ_CAWLWN010000253.1"/>
</dbReference>
<dbReference type="AlphaFoldDB" id="A0A077N7R6"/>
<reference evidence="2" key="1">
    <citation type="submission" date="2013-07" db="EMBL/GenBank/DDBJ databases">
        <title>Sub-species coevolution in mutualistic symbiosis.</title>
        <authorList>
            <person name="Murfin K."/>
            <person name="Klassen J."/>
            <person name="Lee M."/>
            <person name="Forst S."/>
            <person name="Stock P."/>
            <person name="Goodrich-Blair H."/>
        </authorList>
    </citation>
    <scope>NUCLEOTIDE SEQUENCE [LARGE SCALE GENOMIC DNA]</scope>
    <source>
        <strain evidence="2">Puntauvense</strain>
    </source>
</reference>
<keyword evidence="1" id="KW-0812">Transmembrane</keyword>
<dbReference type="EMBL" id="CBSW010000222">
    <property type="protein sequence ID" value="CDG98236.1"/>
    <property type="molecule type" value="Genomic_DNA"/>
</dbReference>
<sequence length="147" mass="16263">MLNGTQLRYAALIARYSLAIAYLVAVADRLGLCGEYGDPQITWGNFTVFLGVVKHLNPWAPDFMIPIFGWGVTILEVALPIFLIIGFKIKETALVSAALLLIFAVTMTTAGLLKSVFDYSVLSAFSCSLLLYCFEKFRVSEDKKQLN</sequence>
<protein>
    <recommendedName>
        <fullName evidence="4">DoxX family protein</fullName>
    </recommendedName>
</protein>
<feature type="transmembrane region" description="Helical" evidence="1">
    <location>
        <begin position="7"/>
        <end position="27"/>
    </location>
</feature>
<proteinExistence type="predicted"/>
<accession>A0A077N7R6</accession>
<keyword evidence="1" id="KW-1133">Transmembrane helix</keyword>
<evidence type="ECO:0000313" key="3">
    <source>
        <dbReference type="Proteomes" id="UP000028511"/>
    </source>
</evidence>
<feature type="transmembrane region" description="Helical" evidence="1">
    <location>
        <begin position="63"/>
        <end position="85"/>
    </location>
</feature>
<evidence type="ECO:0000313" key="2">
    <source>
        <dbReference type="EMBL" id="CDG98236.1"/>
    </source>
</evidence>
<evidence type="ECO:0000256" key="1">
    <source>
        <dbReference type="SAM" id="Phobius"/>
    </source>
</evidence>